<feature type="coiled-coil region" evidence="6">
    <location>
        <begin position="318"/>
        <end position="373"/>
    </location>
</feature>
<dbReference type="Gene3D" id="1.20.1060.20">
    <property type="match status" value="1"/>
</dbReference>
<feature type="coiled-coil region" evidence="6">
    <location>
        <begin position="753"/>
        <end position="857"/>
    </location>
</feature>
<dbReference type="PIRSF" id="PIRSF005719">
    <property type="entry name" value="SMC"/>
    <property type="match status" value="1"/>
</dbReference>
<accession>A0ABY7X1H9</accession>
<keyword evidence="1 6" id="KW-0963">Cytoplasm</keyword>
<gene>
    <name evidence="6 9" type="primary">smc</name>
    <name evidence="9" type="ORF">PTI97_05525</name>
</gene>
<dbReference type="SMART" id="SM00968">
    <property type="entry name" value="SMC_hinge"/>
    <property type="match status" value="1"/>
</dbReference>
<feature type="domain" description="SMC hinge" evidence="8">
    <location>
        <begin position="516"/>
        <end position="635"/>
    </location>
</feature>
<dbReference type="Proteomes" id="UP001213680">
    <property type="component" value="Chromosome"/>
</dbReference>
<evidence type="ECO:0000256" key="2">
    <source>
        <dbReference type="ARBA" id="ARBA00022741"/>
    </source>
</evidence>
<reference evidence="9 10" key="1">
    <citation type="submission" date="2023-02" db="EMBL/GenBank/DDBJ databases">
        <title>A bacterium isolated from plastisphere.</title>
        <authorList>
            <person name="Sun Y."/>
        </authorList>
    </citation>
    <scope>NUCLEOTIDE SEQUENCE [LARGE SCALE GENOMIC DNA]</scope>
    <source>
        <strain evidence="10">a-1</strain>
    </source>
</reference>
<comment type="domain">
    <text evidence="6">Contains large globular domains required for ATP hydrolysis at each terminus and a third globular domain forming a flexible hinge near the middle of the molecule. These domains are separated by coiled-coil structures.</text>
</comment>
<dbReference type="EMBL" id="CP118099">
    <property type="protein sequence ID" value="WDH76976.1"/>
    <property type="molecule type" value="Genomic_DNA"/>
</dbReference>
<dbReference type="Gene3D" id="3.40.50.300">
    <property type="entry name" value="P-loop containing nucleotide triphosphate hydrolases"/>
    <property type="match status" value="2"/>
</dbReference>
<dbReference type="InterPro" id="IPR036277">
    <property type="entry name" value="SMC_hinge_sf"/>
</dbReference>
<evidence type="ECO:0000313" key="9">
    <source>
        <dbReference type="EMBL" id="WDH76976.1"/>
    </source>
</evidence>
<feature type="binding site" evidence="6">
    <location>
        <begin position="32"/>
        <end position="39"/>
    </location>
    <ligand>
        <name>ATP</name>
        <dbReference type="ChEBI" id="CHEBI:30616"/>
    </ligand>
</feature>
<proteinExistence type="inferred from homology"/>
<evidence type="ECO:0000256" key="3">
    <source>
        <dbReference type="ARBA" id="ARBA00022840"/>
    </source>
</evidence>
<feature type="coiled-coil region" evidence="6">
    <location>
        <begin position="890"/>
        <end position="927"/>
    </location>
</feature>
<evidence type="ECO:0000256" key="4">
    <source>
        <dbReference type="ARBA" id="ARBA00023054"/>
    </source>
</evidence>
<feature type="coiled-coil region" evidence="6">
    <location>
        <begin position="167"/>
        <end position="194"/>
    </location>
</feature>
<evidence type="ECO:0000256" key="1">
    <source>
        <dbReference type="ARBA" id="ARBA00022490"/>
    </source>
</evidence>
<comment type="function">
    <text evidence="6">Required for chromosome condensation and partitioning.</text>
</comment>
<evidence type="ECO:0000313" key="10">
    <source>
        <dbReference type="Proteomes" id="UP001213680"/>
    </source>
</evidence>
<dbReference type="NCBIfam" id="TIGR02168">
    <property type="entry name" value="SMC_prok_B"/>
    <property type="match status" value="1"/>
</dbReference>
<evidence type="ECO:0000256" key="7">
    <source>
        <dbReference type="SAM" id="MobiDB-lite"/>
    </source>
</evidence>
<dbReference type="InterPro" id="IPR003395">
    <property type="entry name" value="RecF/RecN/SMC_N"/>
</dbReference>
<dbReference type="Gene3D" id="1.10.287.1490">
    <property type="match status" value="1"/>
</dbReference>
<dbReference type="Gene3D" id="3.30.70.1620">
    <property type="match status" value="1"/>
</dbReference>
<dbReference type="Pfam" id="PF02463">
    <property type="entry name" value="SMC_N"/>
    <property type="match status" value="2"/>
</dbReference>
<dbReference type="InterPro" id="IPR011890">
    <property type="entry name" value="SMC_prok"/>
</dbReference>
<evidence type="ECO:0000259" key="8">
    <source>
        <dbReference type="SMART" id="SM00968"/>
    </source>
</evidence>
<feature type="region of interest" description="Disordered" evidence="7">
    <location>
        <begin position="421"/>
        <end position="440"/>
    </location>
</feature>
<dbReference type="SUPFAM" id="SSF52540">
    <property type="entry name" value="P-loop containing nucleoside triphosphate hydrolases"/>
    <property type="match status" value="1"/>
</dbReference>
<dbReference type="InterPro" id="IPR027417">
    <property type="entry name" value="P-loop_NTPase"/>
</dbReference>
<dbReference type="HAMAP" id="MF_01894">
    <property type="entry name" value="Smc_prok"/>
    <property type="match status" value="1"/>
</dbReference>
<dbReference type="InterPro" id="IPR024704">
    <property type="entry name" value="SMC"/>
</dbReference>
<dbReference type="Pfam" id="PF06470">
    <property type="entry name" value="SMC_hinge"/>
    <property type="match status" value="1"/>
</dbReference>
<keyword evidence="5 6" id="KW-0238">DNA-binding</keyword>
<protein>
    <recommendedName>
        <fullName evidence="6">Chromosome partition protein Smc</fullName>
    </recommendedName>
</protein>
<feature type="coiled-coil region" evidence="6">
    <location>
        <begin position="262"/>
        <end position="292"/>
    </location>
</feature>
<keyword evidence="2 6" id="KW-0547">Nucleotide-binding</keyword>
<comment type="similarity">
    <text evidence="6">Belongs to the SMC family.</text>
</comment>
<evidence type="ECO:0000256" key="5">
    <source>
        <dbReference type="ARBA" id="ARBA00023125"/>
    </source>
</evidence>
<keyword evidence="10" id="KW-1185">Reference proteome</keyword>
<keyword evidence="3 6" id="KW-0067">ATP-binding</keyword>
<sequence length="1185" mass="135417">MHLKRIELAGFKSFAKRIELDFRPGVTAVVGPNGSGKSNISDAVRWVLGEQSAKSLRGAKMEDVIFAGSEGENHRNVAEVTLVLDNRDEQLRLPYEEVSVTRRVTRSGDSDYFMNKKPCRLKDVIDLFLDTGLSRDAFAIIGQGRVEQVISGKPEDRRAVIEEAAGVLKYRQRKKQAERKLQDTEVNLSRVDDILFELADRVEPLREQAALAREYKVAKARHDELETGIMGAEIQLLQREIEQVTVRHAESVQQLSDCDHSVRDLTEERSQLEAALSTLRDELTELNQTEREHSTYVERLTGDIKLAKAQEEHGAEMKDRLLRQREEVSAEMAELETRLQVVRDDLSQKVDTLRQTTESRNALQQQLTAASRDFNSEIEAVQSEAFELATTRATISNQQKREQRDIDVAVESKERLLRENKHRLDERSSQEATLNEAREQYEQVQSRFEHLNEKEAELREQETTIREKLTRAETSYYDLERRRQKTEDRIEMLERMKQSYEGYFHAVKFVLKERSSGVLGAVAELIRVRPSYEAAIETALGQTQQHVVVRDETVGRHEIDKLRKANAGRATFLPMTTIKPRFVPSDVLHRLESLRGFIGVASELVETDESFETLKKSLLGAVLVAETLEVANQIAQSTGYRFRVVTLEGDIVNVGGSMTGGSRKQGVALFTQSRELDDLKQGLTQGLAMLHEQKQRLEEYTDALTSITQELSILRNEKRTVEVTFREVEAAYRTTERASLDAKSQLELFDHEMMRYEQTIETSTAELERLTIELANTDREQAKIRVRLESLRAEQTKSAESTGQFETLLRQNELDLQRHTLEEEQVRHEMDRLTTERNRLKDRSSQLERELARLDSGEVVSSAQLEETLAAAETEFIAIQGRLHELTTTLKSNEEAYRIMRQRVDQATEARRQADTIVRKFETAKQEFELKRQWKLDALEENGLVAELLPELEIPLEDAKEEFKLLVRQIEEIGPVNLNAIEEFDSVHERFTFLSEQRDDLVSAKGDLYDIIAEMDREVTRLFKETYTSVRAHFKQTFTELFGGGEADLKLIDESDLLNTGIDIVAKPPGKKLQTLSLLSGGERALTAIALLFAILKTRPVPFCVLDEVEAALDEANVHRFGEYIRTLSIDTQFVIITHRKGTMEAADTLYGVTMQQNGVSEVLSVELSEAKRVVEMDEEMEESR</sequence>
<comment type="subcellular location">
    <subcellularLocation>
        <location evidence="6">Cytoplasm</location>
    </subcellularLocation>
</comment>
<evidence type="ECO:0000256" key="6">
    <source>
        <dbReference type="HAMAP-Rule" id="MF_01894"/>
    </source>
</evidence>
<dbReference type="RefSeq" id="WP_274357474.1">
    <property type="nucleotide sequence ID" value="NZ_CP118099.1"/>
</dbReference>
<dbReference type="SUPFAM" id="SSF75553">
    <property type="entry name" value="Smc hinge domain"/>
    <property type="match status" value="1"/>
</dbReference>
<comment type="subunit">
    <text evidence="6">Homodimer.</text>
</comment>
<dbReference type="InterPro" id="IPR010935">
    <property type="entry name" value="SMC_hinge"/>
</dbReference>
<keyword evidence="4 6" id="KW-0175">Coiled coil</keyword>
<dbReference type="PANTHER" id="PTHR43977">
    <property type="entry name" value="STRUCTURAL MAINTENANCE OF CHROMOSOMES PROTEIN 3"/>
    <property type="match status" value="1"/>
</dbReference>
<feature type="coiled-coil region" evidence="6">
    <location>
        <begin position="690"/>
        <end position="717"/>
    </location>
</feature>
<dbReference type="CDD" id="cd03278">
    <property type="entry name" value="ABC_SMC_barmotin"/>
    <property type="match status" value="2"/>
</dbReference>
<organism evidence="9 10">
    <name type="scientific">Exiguobacterium marinum</name>
    <dbReference type="NCBI Taxonomy" id="273528"/>
    <lineage>
        <taxon>Bacteria</taxon>
        <taxon>Bacillati</taxon>
        <taxon>Bacillota</taxon>
        <taxon>Bacilli</taxon>
        <taxon>Bacillales</taxon>
        <taxon>Bacillales Family XII. Incertae Sedis</taxon>
        <taxon>Exiguobacterium</taxon>
    </lineage>
</organism>
<name>A0ABY7X1H9_9BACL</name>